<accession>A0ACA9K0S7</accession>
<comment type="caution">
    <text evidence="1">The sequence shown here is derived from an EMBL/GenBank/DDBJ whole genome shotgun (WGS) entry which is preliminary data.</text>
</comment>
<keyword evidence="2" id="KW-1185">Reference proteome</keyword>
<evidence type="ECO:0000313" key="2">
    <source>
        <dbReference type="Proteomes" id="UP000789860"/>
    </source>
</evidence>
<dbReference type="Proteomes" id="UP000789860">
    <property type="component" value="Unassembled WGS sequence"/>
</dbReference>
<sequence length="649" mass="75537">MGHRIWKHFTKLGIIENYKQPRAKCNYCGNECNDNVIRCEGHLKICEIIDSNIKQQYFNSVSKNIQISVLNQNIQSFVDRISPSEQNDIELEFAQAIFQCGLPLSLSALKPIQELFKKIRPSFKLPSRKKLSTTLLEQVYKDTKTDVDNMIKEAEYISIIIAEHWTNYLLAIPKPVFVLAKPTGEVQQNSINIANEIENIIKSLNIEKISAVITDNAFVMKKSWSILAKKYPTIIFLGCLAHSINLLIGDIVKLDWAQKILSNAILVIKFFRQHIIPAAILKRYQQTKYGLKYKTLKFPVKTRWGSAAICLDSIKSNQLAISLAATELINHSTTTIDLEIKEIIQDNSFWDEAQNLLAILKVLANGITLFESDTSNLSQFYKWYETLKTNENLHKSFDYEKIYDIITKRWNIIYDPVIEIAYLLDSRFQGKSLANDIMTTVSDFIEKYYPKTCTKIYSQLLEYLAYTGPFNNNMAWETVNTTDQITWWTGNFLYSAPELTQFAKRILMIPTSSAASERNWSVFSYIHSKNRNRLISSKVFKLVYIYSNYRLKISQYINEKKLDNIKNNESNSEDSYWENFFSNNEDELELLDDEELLDNEELDFIDEEEFNILDNNELDFLNENELDMEFETNNIQNFDTSFEQDIEEN</sequence>
<gene>
    <name evidence="1" type="ORF">SCALOS_LOCUS890</name>
</gene>
<proteinExistence type="predicted"/>
<protein>
    <submittedName>
        <fullName evidence="1">10092_t:CDS:1</fullName>
    </submittedName>
</protein>
<reference evidence="1" key="1">
    <citation type="submission" date="2021-06" db="EMBL/GenBank/DDBJ databases">
        <authorList>
            <person name="Kallberg Y."/>
            <person name="Tangrot J."/>
            <person name="Rosling A."/>
        </authorList>
    </citation>
    <scope>NUCLEOTIDE SEQUENCE</scope>
    <source>
        <strain evidence="1">AU212A</strain>
    </source>
</reference>
<dbReference type="EMBL" id="CAJVPM010000480">
    <property type="protein sequence ID" value="CAG8445324.1"/>
    <property type="molecule type" value="Genomic_DNA"/>
</dbReference>
<name>A0ACA9K0S7_9GLOM</name>
<organism evidence="1 2">
    <name type="scientific">Scutellospora calospora</name>
    <dbReference type="NCBI Taxonomy" id="85575"/>
    <lineage>
        <taxon>Eukaryota</taxon>
        <taxon>Fungi</taxon>
        <taxon>Fungi incertae sedis</taxon>
        <taxon>Mucoromycota</taxon>
        <taxon>Glomeromycotina</taxon>
        <taxon>Glomeromycetes</taxon>
        <taxon>Diversisporales</taxon>
        <taxon>Gigasporaceae</taxon>
        <taxon>Scutellospora</taxon>
    </lineage>
</organism>
<evidence type="ECO:0000313" key="1">
    <source>
        <dbReference type="EMBL" id="CAG8445324.1"/>
    </source>
</evidence>